<evidence type="ECO:0000256" key="1">
    <source>
        <dbReference type="SAM" id="Phobius"/>
    </source>
</evidence>
<reference evidence="2" key="2">
    <citation type="submission" date="2019-06" db="EMBL/GenBank/DDBJ databases">
        <title>Genomics analysis of Aphanomyces spp. identifies a new class of oomycete effector associated with host adaptation.</title>
        <authorList>
            <person name="Gaulin E."/>
        </authorList>
    </citation>
    <scope>NUCLEOTIDE SEQUENCE</scope>
    <source>
        <strain evidence="2">CBS 578.67</strain>
    </source>
</reference>
<dbReference type="AlphaFoldDB" id="A0A485KDE9"/>
<reference evidence="3 4" key="1">
    <citation type="submission" date="2019-03" db="EMBL/GenBank/DDBJ databases">
        <authorList>
            <person name="Gaulin E."/>
            <person name="Dumas B."/>
        </authorList>
    </citation>
    <scope>NUCLEOTIDE SEQUENCE [LARGE SCALE GENOMIC DNA]</scope>
    <source>
        <strain evidence="3">CBS 568.67</strain>
    </source>
</reference>
<keyword evidence="1" id="KW-0472">Membrane</keyword>
<evidence type="ECO:0000313" key="3">
    <source>
        <dbReference type="EMBL" id="VFT79937.1"/>
    </source>
</evidence>
<organism evidence="3 4">
    <name type="scientific">Aphanomyces stellatus</name>
    <dbReference type="NCBI Taxonomy" id="120398"/>
    <lineage>
        <taxon>Eukaryota</taxon>
        <taxon>Sar</taxon>
        <taxon>Stramenopiles</taxon>
        <taxon>Oomycota</taxon>
        <taxon>Saprolegniomycetes</taxon>
        <taxon>Saprolegniales</taxon>
        <taxon>Verrucalvaceae</taxon>
        <taxon>Aphanomyces</taxon>
    </lineage>
</organism>
<dbReference type="Proteomes" id="UP000332933">
    <property type="component" value="Unassembled WGS sequence"/>
</dbReference>
<name>A0A485KDE9_9STRA</name>
<dbReference type="EMBL" id="CAADRA010000380">
    <property type="protein sequence ID" value="VFT79937.1"/>
    <property type="molecule type" value="Genomic_DNA"/>
</dbReference>
<proteinExistence type="predicted"/>
<accession>A0A485KDE9</accession>
<gene>
    <name evidence="3" type="primary">Aste57867_2745</name>
    <name evidence="2" type="ORF">As57867_002738</name>
    <name evidence="3" type="ORF">ASTE57867_2745</name>
</gene>
<protein>
    <submittedName>
        <fullName evidence="3">Aste57867_2745 protein</fullName>
    </submittedName>
</protein>
<keyword evidence="1" id="KW-1133">Transmembrane helix</keyword>
<keyword evidence="1" id="KW-0812">Transmembrane</keyword>
<evidence type="ECO:0000313" key="2">
    <source>
        <dbReference type="EMBL" id="KAF0716630.1"/>
    </source>
</evidence>
<dbReference type="EMBL" id="VJMH01000380">
    <property type="protein sequence ID" value="KAF0716630.1"/>
    <property type="molecule type" value="Genomic_DNA"/>
</dbReference>
<evidence type="ECO:0000313" key="4">
    <source>
        <dbReference type="Proteomes" id="UP000332933"/>
    </source>
</evidence>
<feature type="transmembrane region" description="Helical" evidence="1">
    <location>
        <begin position="214"/>
        <end position="232"/>
    </location>
</feature>
<keyword evidence="4" id="KW-1185">Reference proteome</keyword>
<sequence>MPVPGVCQTGVHQYILRNSIDRMTPTNAPPPKGLEWLSSSQLFHGLEHLLLPLISFDVLRALKLDVAHVRSKRLVLQAQDEPVDVVLELLLFGPVPNVGTTGGLAKEFQLGLRVHHQNFHELATQPLPRAASAGFQLAAPRADGLADVRLEVGGRLGVGPSRQVRHLLELADPLGGLLAAVLHAFENGYVLEVDDGMPRAPVGAAASTDDQLETPVVVVIAVVVVLLTAAGMRRRYRRMVLLSSA</sequence>